<evidence type="ECO:0000313" key="2">
    <source>
        <dbReference type="EMBL" id="KAB5563967.1"/>
    </source>
</evidence>
<accession>A0A5N5NAD1</accession>
<dbReference type="AlphaFoldDB" id="A0A5N5NAD1"/>
<evidence type="ECO:0000256" key="1">
    <source>
        <dbReference type="SAM" id="MobiDB-lite"/>
    </source>
</evidence>
<feature type="compositionally biased region" description="Low complexity" evidence="1">
    <location>
        <begin position="151"/>
        <end position="160"/>
    </location>
</feature>
<dbReference type="Proteomes" id="UP000326939">
    <property type="component" value="Chromosome 3"/>
</dbReference>
<comment type="caution">
    <text evidence="2">The sequence shown here is derived from an EMBL/GenBank/DDBJ whole genome shotgun (WGS) entry which is preliminary data.</text>
</comment>
<feature type="region of interest" description="Disordered" evidence="1">
    <location>
        <begin position="150"/>
        <end position="169"/>
    </location>
</feature>
<name>A0A5N5NAD1_9ROSI</name>
<evidence type="ECO:0000313" key="3">
    <source>
        <dbReference type="Proteomes" id="UP000326939"/>
    </source>
</evidence>
<keyword evidence="3" id="KW-1185">Reference proteome</keyword>
<protein>
    <submittedName>
        <fullName evidence="2">Uncharacterized protein</fullName>
    </submittedName>
</protein>
<sequence>MLGFTREEQEELVDILMTSLLCSAQILKKEDEENEDRNTGDSYQDETTSNLYEFHVVTIRFELELSPEDHGYDRGASYANRRVNNNFRRNNSSRSTIPGRMLHGLNSYSYTNRQTSSIRWNNSSRNNVPERTRHGLNIYRENDGFSRNENFRGGNGNFWERNQRRRSDS</sequence>
<organism evidence="2 3">
    <name type="scientific">Salix brachista</name>
    <dbReference type="NCBI Taxonomy" id="2182728"/>
    <lineage>
        <taxon>Eukaryota</taxon>
        <taxon>Viridiplantae</taxon>
        <taxon>Streptophyta</taxon>
        <taxon>Embryophyta</taxon>
        <taxon>Tracheophyta</taxon>
        <taxon>Spermatophyta</taxon>
        <taxon>Magnoliopsida</taxon>
        <taxon>eudicotyledons</taxon>
        <taxon>Gunneridae</taxon>
        <taxon>Pentapetalae</taxon>
        <taxon>rosids</taxon>
        <taxon>fabids</taxon>
        <taxon>Malpighiales</taxon>
        <taxon>Salicaceae</taxon>
        <taxon>Saliceae</taxon>
        <taxon>Salix</taxon>
    </lineage>
</organism>
<dbReference type="EMBL" id="VDCV01000003">
    <property type="protein sequence ID" value="KAB5563967.1"/>
    <property type="molecule type" value="Genomic_DNA"/>
</dbReference>
<proteinExistence type="predicted"/>
<reference evidence="3" key="1">
    <citation type="journal article" date="2019" name="Gigascience">
        <title>De novo genome assembly of the endangered Acer yangbiense, a plant species with extremely small populations endemic to Yunnan Province, China.</title>
        <authorList>
            <person name="Yang J."/>
            <person name="Wariss H.M."/>
            <person name="Tao L."/>
            <person name="Zhang R."/>
            <person name="Yun Q."/>
            <person name="Hollingsworth P."/>
            <person name="Dao Z."/>
            <person name="Luo G."/>
            <person name="Guo H."/>
            <person name="Ma Y."/>
            <person name="Sun W."/>
        </authorList>
    </citation>
    <scope>NUCLEOTIDE SEQUENCE [LARGE SCALE GENOMIC DNA]</scope>
    <source>
        <strain evidence="3">cv. br00</strain>
    </source>
</reference>
<gene>
    <name evidence="2" type="ORF">DKX38_004021</name>
</gene>